<evidence type="ECO:0000259" key="6">
    <source>
        <dbReference type="PROSITE" id="PS51192"/>
    </source>
</evidence>
<evidence type="ECO:0000256" key="2">
    <source>
        <dbReference type="ARBA" id="ARBA00022801"/>
    </source>
</evidence>
<dbReference type="CDD" id="cd18011">
    <property type="entry name" value="DEXDc_RapA"/>
    <property type="match status" value="1"/>
</dbReference>
<protein>
    <submittedName>
        <fullName evidence="8">DEAD/DEAH box helicase</fullName>
    </submittedName>
</protein>
<dbReference type="InterPro" id="IPR014001">
    <property type="entry name" value="Helicase_ATP-bd"/>
</dbReference>
<evidence type="ECO:0000256" key="1">
    <source>
        <dbReference type="ARBA" id="ARBA00022741"/>
    </source>
</evidence>
<keyword evidence="2" id="KW-0378">Hydrolase</keyword>
<dbReference type="PROSITE" id="PS51192">
    <property type="entry name" value="HELICASE_ATP_BIND_1"/>
    <property type="match status" value="1"/>
</dbReference>
<dbReference type="SUPFAM" id="SSF52540">
    <property type="entry name" value="P-loop containing nucleoside triphosphate hydrolases"/>
    <property type="match status" value="2"/>
</dbReference>
<dbReference type="Gene3D" id="3.40.50.10810">
    <property type="entry name" value="Tandem AAA-ATPase domain"/>
    <property type="match status" value="1"/>
</dbReference>
<comment type="caution">
    <text evidence="8">The sequence shown here is derived from an EMBL/GenBank/DDBJ whole genome shotgun (WGS) entry which is preliminary data.</text>
</comment>
<feature type="domain" description="Helicase C-terminal" evidence="7">
    <location>
        <begin position="470"/>
        <end position="666"/>
    </location>
</feature>
<feature type="domain" description="Helicase ATP-binding" evidence="6">
    <location>
        <begin position="144"/>
        <end position="313"/>
    </location>
</feature>
<dbReference type="Gene3D" id="3.40.50.300">
    <property type="entry name" value="P-loop containing nucleotide triphosphate hydrolases"/>
    <property type="match status" value="1"/>
</dbReference>
<dbReference type="Proteomes" id="UP001550850">
    <property type="component" value="Unassembled WGS sequence"/>
</dbReference>
<dbReference type="SMART" id="SM00490">
    <property type="entry name" value="HELICc"/>
    <property type="match status" value="1"/>
</dbReference>
<evidence type="ECO:0000259" key="7">
    <source>
        <dbReference type="PROSITE" id="PS51194"/>
    </source>
</evidence>
<keyword evidence="1" id="KW-0547">Nucleotide-binding</keyword>
<dbReference type="RefSeq" id="WP_108953478.1">
    <property type="nucleotide sequence ID" value="NZ_BEVZ01000002.1"/>
</dbReference>
<dbReference type="InterPro" id="IPR038718">
    <property type="entry name" value="SNF2-like_sf"/>
</dbReference>
<dbReference type="PANTHER" id="PTHR45766">
    <property type="entry name" value="DNA ANNEALING HELICASE AND ENDONUCLEASE ZRANB3 FAMILY MEMBER"/>
    <property type="match status" value="1"/>
</dbReference>
<gene>
    <name evidence="8" type="ORF">AB0E65_03940</name>
</gene>
<dbReference type="SMART" id="SM00487">
    <property type="entry name" value="DEXDc"/>
    <property type="match status" value="1"/>
</dbReference>
<name>A0ABV2YCE1_9ACTN</name>
<evidence type="ECO:0000313" key="8">
    <source>
        <dbReference type="EMBL" id="MEU3553382.1"/>
    </source>
</evidence>
<dbReference type="InterPro" id="IPR000330">
    <property type="entry name" value="SNF2_N"/>
</dbReference>
<dbReference type="EMBL" id="JBEZUR010000003">
    <property type="protein sequence ID" value="MEU3553382.1"/>
    <property type="molecule type" value="Genomic_DNA"/>
</dbReference>
<dbReference type="InterPro" id="IPR027417">
    <property type="entry name" value="P-loop_NTPase"/>
</dbReference>
<sequence>MTTAMQPEVPEGHDADPAATEQYPAGVRPTFAPGAQVRIRDEQWLVKSVSESRDGFMVEVSGVSSFVRGTDAVFYSGLDHIEVLDPRKTRLVPDDTSKHAKARLYLEAVIRKTALPQTEHGVALADSFLMDRQEHQLRPAELALSMQNPQPRLLIADVVGLGKTLEIGVILAELIRRGRGERILVVTPAHVLEQFQRELWTRFSLPLVRLDSTGIQRIQQEIPAGRNPFAHFKRAIVSVDTLKSATYAHHLENITWDAVVIDESHNLVNKGTRNNKLARRLAEQTDALILASATPHNGDAESFAELIRMLDPAAIADPKNYKVADLDHLYIRRTKTDREVRDGLKGKPWAERGASLPVPAMATPKEVAVLEKLASEWTPGDTQRSSVCADPLVGYNFLKAFLSSHVALQQSLKNRRAYLDDPKRATAKGTGKSEKAALTSERRAALAAESKALAELEALVADITDQDSAKLDALIRTLRDDLKVGPHSERRVVIFSERVDTLDWLAREVPARLGFKKNPAKAAADKSRPWKAYDGAVEVMHGETTNDQQQQEIVDRFGRREEPVRLLFTGDIASEGVNLHHQCHDLIHYDLPWSLIRIEQRNGRIDRYGQAVSPEFRALILTADVPWRRDEESGETLTLDDRLVGARLLRREAQAHEIETGEGSAEAVTGLYNDKKEEDRLTRDLIKGGTVERSIKQSQQESGGVLAGLLAGVNARLADPSAAPAALGKAPVLEASVPHVFADTRAYFHAAMDLIYPQAEREALNWRPETAQGRIEFTPPDDLQYRFRELPKSYLVQEKILTTPKYDGTLRITFDKRYAAERLEAARNAKQGKSDEPTSQWPNVSYVSDIHPVLDWLTDKVLAKLKYDEAFILAYRPDIAKATRIHADLPGALTGPVYLLQGVYSNAAGKPTVVEWMAVTGLAEAAPRVWRMDSAFLAACGVGPDMPGRGQPINPDLLQKLVRKAVDAAEAHLRERRADYDKQVDSYLAPYEDRVAVWEQGALIAVGSQQHRRQQVNDTAARRRDLVRRLRTHGAPMLRVLGVLEPLHTTIPSAPRTEESAR</sequence>
<keyword evidence="3 8" id="KW-0347">Helicase</keyword>
<dbReference type="PROSITE" id="PS51194">
    <property type="entry name" value="HELICASE_CTER"/>
    <property type="match status" value="1"/>
</dbReference>
<evidence type="ECO:0000256" key="4">
    <source>
        <dbReference type="ARBA" id="ARBA00022840"/>
    </source>
</evidence>
<dbReference type="Pfam" id="PF00271">
    <property type="entry name" value="Helicase_C"/>
    <property type="match status" value="1"/>
</dbReference>
<proteinExistence type="predicted"/>
<dbReference type="InterPro" id="IPR001650">
    <property type="entry name" value="Helicase_C-like"/>
</dbReference>
<dbReference type="CDD" id="cd18793">
    <property type="entry name" value="SF2_C_SNF"/>
    <property type="match status" value="1"/>
</dbReference>
<evidence type="ECO:0000256" key="3">
    <source>
        <dbReference type="ARBA" id="ARBA00022806"/>
    </source>
</evidence>
<dbReference type="Pfam" id="PF00176">
    <property type="entry name" value="SNF2-rel_dom"/>
    <property type="match status" value="1"/>
</dbReference>
<evidence type="ECO:0000256" key="5">
    <source>
        <dbReference type="SAM" id="MobiDB-lite"/>
    </source>
</evidence>
<keyword evidence="9" id="KW-1185">Reference proteome</keyword>
<keyword evidence="4" id="KW-0067">ATP-binding</keyword>
<dbReference type="InterPro" id="IPR057342">
    <property type="entry name" value="DEXDc_RapA"/>
</dbReference>
<reference evidence="8 9" key="1">
    <citation type="submission" date="2024-06" db="EMBL/GenBank/DDBJ databases">
        <title>The Natural Products Discovery Center: Release of the First 8490 Sequenced Strains for Exploring Actinobacteria Biosynthetic Diversity.</title>
        <authorList>
            <person name="Kalkreuter E."/>
            <person name="Kautsar S.A."/>
            <person name="Yang D."/>
            <person name="Bader C.D."/>
            <person name="Teijaro C.N."/>
            <person name="Fluegel L."/>
            <person name="Davis C.M."/>
            <person name="Simpson J.R."/>
            <person name="Lauterbach L."/>
            <person name="Steele A.D."/>
            <person name="Gui C."/>
            <person name="Meng S."/>
            <person name="Li G."/>
            <person name="Viehrig K."/>
            <person name="Ye F."/>
            <person name="Su P."/>
            <person name="Kiefer A.F."/>
            <person name="Nichols A."/>
            <person name="Cepeda A.J."/>
            <person name="Yan W."/>
            <person name="Fan B."/>
            <person name="Jiang Y."/>
            <person name="Adhikari A."/>
            <person name="Zheng C.-J."/>
            <person name="Schuster L."/>
            <person name="Cowan T.M."/>
            <person name="Smanski M.J."/>
            <person name="Chevrette M.G."/>
            <person name="De Carvalho L.P.S."/>
            <person name="Shen B."/>
        </authorList>
    </citation>
    <scope>NUCLEOTIDE SEQUENCE [LARGE SCALE GENOMIC DNA]</scope>
    <source>
        <strain evidence="8 9">NPDC038104</strain>
    </source>
</reference>
<feature type="region of interest" description="Disordered" evidence="5">
    <location>
        <begin position="1"/>
        <end position="25"/>
    </location>
</feature>
<dbReference type="PANTHER" id="PTHR45766:SF6">
    <property type="entry name" value="SWI_SNF-RELATED MATRIX-ASSOCIATED ACTIN-DEPENDENT REGULATOR OF CHROMATIN SUBFAMILY A-LIKE PROTEIN 1"/>
    <property type="match status" value="1"/>
</dbReference>
<accession>A0ABV2YCE1</accession>
<dbReference type="InterPro" id="IPR049730">
    <property type="entry name" value="SNF2/RAD54-like_C"/>
</dbReference>
<evidence type="ECO:0000313" key="9">
    <source>
        <dbReference type="Proteomes" id="UP001550850"/>
    </source>
</evidence>
<dbReference type="GO" id="GO:0004386">
    <property type="term" value="F:helicase activity"/>
    <property type="evidence" value="ECO:0007669"/>
    <property type="project" value="UniProtKB-KW"/>
</dbReference>
<organism evidence="8 9">
    <name type="scientific">Streptomyces fragilis</name>
    <dbReference type="NCBI Taxonomy" id="67301"/>
    <lineage>
        <taxon>Bacteria</taxon>
        <taxon>Bacillati</taxon>
        <taxon>Actinomycetota</taxon>
        <taxon>Actinomycetes</taxon>
        <taxon>Kitasatosporales</taxon>
        <taxon>Streptomycetaceae</taxon>
        <taxon>Streptomyces</taxon>
    </lineage>
</organism>